<evidence type="ECO:0008006" key="5">
    <source>
        <dbReference type="Google" id="ProtNLM"/>
    </source>
</evidence>
<keyword evidence="4" id="KW-1185">Reference proteome</keyword>
<dbReference type="Gene3D" id="2.60.120.630">
    <property type="entry name" value="mth639 domain like"/>
    <property type="match status" value="1"/>
</dbReference>
<evidence type="ECO:0000313" key="3">
    <source>
        <dbReference type="Proteomes" id="UP000029661"/>
    </source>
</evidence>
<accession>A0A089ZVP0</accession>
<dbReference type="InterPro" id="IPR007171">
    <property type="entry name" value="DUF371"/>
</dbReference>
<dbReference type="InterPro" id="IPR023131">
    <property type="entry name" value="Mth639-like_dom_sf"/>
</dbReference>
<dbReference type="EMBL" id="CP006933">
    <property type="protein sequence ID" value="AIS32769.1"/>
    <property type="molecule type" value="Genomic_DNA"/>
</dbReference>
<evidence type="ECO:0000313" key="2">
    <source>
        <dbReference type="EMBL" id="CEL24039.1"/>
    </source>
</evidence>
<proteinExistence type="predicted"/>
<evidence type="ECO:0000313" key="4">
    <source>
        <dbReference type="Proteomes" id="UP000062768"/>
    </source>
</evidence>
<dbReference type="STRING" id="2162.BRM9_1965"/>
<dbReference type="KEGG" id="mfc:BRM9_1965"/>
<dbReference type="PANTHER" id="PTHR40696:SF1">
    <property type="entry name" value="DUF371 DOMAIN-CONTAINING PROTEIN"/>
    <property type="match status" value="1"/>
</dbReference>
<dbReference type="EMBL" id="LN734822">
    <property type="protein sequence ID" value="CEL24039.1"/>
    <property type="molecule type" value="Genomic_DNA"/>
</dbReference>
<sequence length="136" mass="15063">MEYTFQARGHHNVTSQHKTTFEVTQDAEMGLAADCIVGVSANVSLKDLPRAMKDAIQNEETKIQVVLETENAKDVITGYGHPTLTLDHPTDMVCRKSDYTCSRTLMIHADQAAVDLNPDLVKDLQEGKPLKVIIKV</sequence>
<dbReference type="Proteomes" id="UP000062768">
    <property type="component" value="Chromosome I"/>
</dbReference>
<reference evidence="1" key="1">
    <citation type="submission" date="2013-12" db="EMBL/GenBank/DDBJ databases">
        <title>The complete genome sequence of Methanobacterium sp. BRM9.</title>
        <authorList>
            <consortium name="Pastoral Greenhouse Gas Research Consortium"/>
            <person name="Kelly W.J."/>
            <person name="Leahy S.C."/>
            <person name="Perry R."/>
            <person name="Li D."/>
            <person name="Altermann E."/>
            <person name="Lambie S.C."/>
            <person name="Attwood G.T."/>
        </authorList>
    </citation>
    <scope>NUCLEOTIDE SEQUENCE [LARGE SCALE GENOMIC DNA]</scope>
    <source>
        <strain evidence="1">BRM9</strain>
    </source>
</reference>
<dbReference type="OrthoDB" id="9265at2157"/>
<dbReference type="RefSeq" id="WP_048085637.1">
    <property type="nucleotide sequence ID" value="NZ_CP006933.1"/>
</dbReference>
<dbReference type="PANTHER" id="PTHR40696">
    <property type="entry name" value="DUF371 FAMILY PROTEIN"/>
    <property type="match status" value="1"/>
</dbReference>
<reference evidence="2" key="2">
    <citation type="submission" date="2014-09" db="EMBL/GenBank/DDBJ databases">
        <authorList>
            <person name="Bishop-Lilly K.A."/>
            <person name="Broomall S.M."/>
            <person name="Chain P.S."/>
            <person name="Chertkov O."/>
            <person name="Coyne S.R."/>
            <person name="Daligault H.E."/>
            <person name="Davenport K.W."/>
            <person name="Erkkila T."/>
            <person name="Frey K.G."/>
            <person name="Gibbons H.S."/>
            <person name="Gu W."/>
            <person name="Jaissle J."/>
            <person name="Johnson S.L."/>
            <person name="Koroleva G.I."/>
            <person name="Ladner J.T."/>
            <person name="Lo C.-C."/>
            <person name="Minogue T.D."/>
            <person name="Munk C."/>
            <person name="Palacios G.F."/>
            <person name="Redden C.L."/>
            <person name="Rosenzweig C.N."/>
            <person name="Scholz M.B."/>
            <person name="Teshima H."/>
            <person name="Xu Y."/>
        </authorList>
    </citation>
    <scope>NUCLEOTIDE SEQUENCE</scope>
    <source>
        <strain evidence="2">Mb9</strain>
    </source>
</reference>
<dbReference type="AlphaFoldDB" id="A0A089ZVP0"/>
<evidence type="ECO:0000313" key="1">
    <source>
        <dbReference type="EMBL" id="AIS32769.1"/>
    </source>
</evidence>
<dbReference type="Proteomes" id="UP000029661">
    <property type="component" value="Chromosome"/>
</dbReference>
<organism evidence="1 3">
    <name type="scientific">Methanobacterium formicicum</name>
    <dbReference type="NCBI Taxonomy" id="2162"/>
    <lineage>
        <taxon>Archaea</taxon>
        <taxon>Methanobacteriati</taxon>
        <taxon>Methanobacteriota</taxon>
        <taxon>Methanomada group</taxon>
        <taxon>Methanobacteria</taxon>
        <taxon>Methanobacteriales</taxon>
        <taxon>Methanobacteriaceae</taxon>
        <taxon>Methanobacterium</taxon>
    </lineage>
</organism>
<dbReference type="Pfam" id="PF04027">
    <property type="entry name" value="DUF371"/>
    <property type="match status" value="1"/>
</dbReference>
<protein>
    <recommendedName>
        <fullName evidence="5">DUF371 domain-containing protein</fullName>
    </recommendedName>
</protein>
<gene>
    <name evidence="1" type="ORF">BRM9_1965</name>
    <name evidence="2" type="ORF">MB9_0392</name>
</gene>
<name>A0A089ZVP0_METFO</name>
<dbReference type="PATRIC" id="fig|2162.10.peg.402"/>
<dbReference type="GeneID" id="26738653"/>